<evidence type="ECO:0000313" key="12">
    <source>
        <dbReference type="Proteomes" id="UP000390336"/>
    </source>
</evidence>
<evidence type="ECO:0000313" key="10">
    <source>
        <dbReference type="EMBL" id="QGH49623.1"/>
    </source>
</evidence>
<dbReference type="InterPro" id="IPR036721">
    <property type="entry name" value="RCK_C_sf"/>
</dbReference>
<keyword evidence="11" id="KW-1185">Reference proteome</keyword>
<dbReference type="Pfam" id="PF02080">
    <property type="entry name" value="TrkA_C"/>
    <property type="match status" value="2"/>
</dbReference>
<feature type="domain" description="RCK C-terminal" evidence="8">
    <location>
        <begin position="197"/>
        <end position="280"/>
    </location>
</feature>
<feature type="transmembrane region" description="Helical" evidence="7">
    <location>
        <begin position="558"/>
        <end position="578"/>
    </location>
</feature>
<gene>
    <name evidence="10" type="ORF">APZ19_21250</name>
    <name evidence="9" type="ORF">D0812_24260</name>
</gene>
<feature type="transmembrane region" description="Helical" evidence="7">
    <location>
        <begin position="130"/>
        <end position="155"/>
    </location>
</feature>
<dbReference type="InterPro" id="IPR004680">
    <property type="entry name" value="Cit_transptr-like_dom"/>
</dbReference>
<dbReference type="SUPFAM" id="SSF116726">
    <property type="entry name" value="TrkA C-terminal domain-like"/>
    <property type="match status" value="2"/>
</dbReference>
<evidence type="ECO:0000256" key="7">
    <source>
        <dbReference type="SAM" id="Phobius"/>
    </source>
</evidence>
<reference evidence="9 11" key="2">
    <citation type="submission" date="2018-10" db="EMBL/GenBank/DDBJ databases">
        <title>Whole Genome of Vibrio owensii strain 170502, isolated from Acute Hepatopancreatic Necrosis Disease (AHPND) shrimp.</title>
        <authorList>
            <person name="Yan M."/>
            <person name="Wang X."/>
            <person name="Wang Y."/>
        </authorList>
    </citation>
    <scope>NUCLEOTIDE SEQUENCE [LARGE SCALE GENOMIC DNA]</scope>
    <source>
        <strain evidence="9 11">1700302</strain>
    </source>
</reference>
<feature type="transmembrane region" description="Helical" evidence="7">
    <location>
        <begin position="49"/>
        <end position="70"/>
    </location>
</feature>
<feature type="domain" description="RCK C-terminal" evidence="8">
    <location>
        <begin position="283"/>
        <end position="370"/>
    </location>
</feature>
<accession>A0AAP9GG88</accession>
<feature type="transmembrane region" description="Helical" evidence="7">
    <location>
        <begin position="175"/>
        <end position="194"/>
    </location>
</feature>
<proteinExistence type="predicted"/>
<comment type="subcellular location">
    <subcellularLocation>
        <location evidence="1">Membrane</location>
        <topology evidence="1">Multi-pass membrane protein</topology>
    </subcellularLocation>
</comment>
<feature type="transmembrane region" description="Helical" evidence="7">
    <location>
        <begin position="497"/>
        <end position="514"/>
    </location>
</feature>
<name>A0AAP9GG88_9VIBR</name>
<dbReference type="InterPro" id="IPR051679">
    <property type="entry name" value="DASS-Related_Transporters"/>
</dbReference>
<dbReference type="PANTHER" id="PTHR43652">
    <property type="entry name" value="BASIC AMINO ACID ANTIPORTER YFCC-RELATED"/>
    <property type="match status" value="1"/>
</dbReference>
<evidence type="ECO:0000313" key="9">
    <source>
        <dbReference type="EMBL" id="AYO17481.1"/>
    </source>
</evidence>
<organism evidence="10 12">
    <name type="scientific">Vibrio owensii</name>
    <dbReference type="NCBI Taxonomy" id="696485"/>
    <lineage>
        <taxon>Bacteria</taxon>
        <taxon>Pseudomonadati</taxon>
        <taxon>Pseudomonadota</taxon>
        <taxon>Gammaproteobacteria</taxon>
        <taxon>Vibrionales</taxon>
        <taxon>Vibrionaceae</taxon>
        <taxon>Vibrio</taxon>
    </lineage>
</organism>
<dbReference type="EMBL" id="CP033138">
    <property type="protein sequence ID" value="AYO17481.1"/>
    <property type="molecule type" value="Genomic_DNA"/>
</dbReference>
<keyword evidence="3 7" id="KW-0812">Transmembrane</keyword>
<feature type="transmembrane region" description="Helical" evidence="7">
    <location>
        <begin position="6"/>
        <end position="22"/>
    </location>
</feature>
<evidence type="ECO:0000313" key="11">
    <source>
        <dbReference type="Proteomes" id="UP000272136"/>
    </source>
</evidence>
<dbReference type="GO" id="GO:0008324">
    <property type="term" value="F:monoatomic cation transmembrane transporter activity"/>
    <property type="evidence" value="ECO:0007669"/>
    <property type="project" value="InterPro"/>
</dbReference>
<evidence type="ECO:0000256" key="4">
    <source>
        <dbReference type="ARBA" id="ARBA00022737"/>
    </source>
</evidence>
<dbReference type="AlphaFoldDB" id="A0AAP9GG88"/>
<dbReference type="RefSeq" id="WP_054824510.1">
    <property type="nucleotide sequence ID" value="NZ_CP033138.1"/>
</dbReference>
<evidence type="ECO:0000256" key="3">
    <source>
        <dbReference type="ARBA" id="ARBA00022692"/>
    </source>
</evidence>
<dbReference type="GO" id="GO:0005886">
    <property type="term" value="C:plasma membrane"/>
    <property type="evidence" value="ECO:0007669"/>
    <property type="project" value="TreeGrafter"/>
</dbReference>
<reference evidence="10" key="3">
    <citation type="submission" date="2019-11" db="EMBL/GenBank/DDBJ databases">
        <title>Complete genome sequence of Vibrio owensii SH-14 isolated from shrimp with acute hepatopancreatic necrosis diease.</title>
        <authorList>
            <person name="Liang X."/>
            <person name="Wang Y."/>
        </authorList>
    </citation>
    <scope>NUCLEOTIDE SEQUENCE</scope>
    <source>
        <strain evidence="10">SH14</strain>
    </source>
</reference>
<evidence type="ECO:0000259" key="8">
    <source>
        <dbReference type="PROSITE" id="PS51202"/>
    </source>
</evidence>
<dbReference type="PANTHER" id="PTHR43652:SF2">
    <property type="entry name" value="BASIC AMINO ACID ANTIPORTER YFCC-RELATED"/>
    <property type="match status" value="1"/>
</dbReference>
<sequence>MASSPVFVAAVLIALLIGLTVFKLRPLLTFSAVGAALFVSGAVEQQVYLQSFANSSLIALILLIICSLAVEKTFHVKQLGISLFKGLYIANYLRLIVVSSVTSGFANNTAVVATLLSCIKSQLPKQASRYLLPLSYASILGGTLTLVGTSTNLIVSSFAEQFGLPPLAMFSTTPIAAVVLLACLLCLVLAVKLLPRYEASEEAQGHHYFIEAKISSPSLVGKSVADAELRHLESLYLTEIVRDGRVIAPVGPDEVLQLDDTLLFSGDLASLHQLQQRTDISVHGVKSDERLDTAQTCEVVVLPDSVVAGKDLKQVHFRSLFDASVLGIRRGDQQLSGGLGSIKLRAGDMLLLTVGNDFKYRNNLKRNFVLLDADILNDDQQTLSKVQSNWVIAGFLSVIGLSAVGLLPLLKGLLLLLGTYVLSGVLTVQYVRRRIPFEIIIVVGSALTLADAMQTSGLADLISGWLLSITNGYGVYGAFVGVFLATLVLTELITNNAAAAIIFPIAFGTAQQFGVDAMPFVMAVAFGASASFLSPFGYQTNLMVYSAGNYQVKDYFKFGLPVSMVYSITAILMIPIVYPF</sequence>
<evidence type="ECO:0000256" key="1">
    <source>
        <dbReference type="ARBA" id="ARBA00004141"/>
    </source>
</evidence>
<feature type="transmembrane region" description="Helical" evidence="7">
    <location>
        <begin position="520"/>
        <end position="538"/>
    </location>
</feature>
<keyword evidence="2" id="KW-0813">Transport</keyword>
<keyword evidence="6 7" id="KW-0472">Membrane</keyword>
<dbReference type="Proteomes" id="UP000272136">
    <property type="component" value="Chromosome 2"/>
</dbReference>
<dbReference type="Gene3D" id="3.30.70.1450">
    <property type="entry name" value="Regulator of K+ conductance, C-terminal domain"/>
    <property type="match status" value="2"/>
</dbReference>
<keyword evidence="4" id="KW-0677">Repeat</keyword>
<keyword evidence="5 7" id="KW-1133">Transmembrane helix</keyword>
<reference evidence="10 12" key="1">
    <citation type="journal article" date="2015" name="Genome Announc.">
        <title>Draft Genome Sequence of Vibrio owensii Strain SH-14, Which Causes Shrimp Acute Hepatopancreatic Necrosis Disease.</title>
        <authorList>
            <person name="Liu L."/>
            <person name="Xiao J."/>
            <person name="Xia X."/>
            <person name="Pan Y."/>
            <person name="Yan S."/>
            <person name="Wang Y."/>
        </authorList>
    </citation>
    <scope>NUCLEOTIDE SEQUENCE [LARGE SCALE GENOMIC DNA]</scope>
    <source>
        <strain evidence="10 12">SH14</strain>
    </source>
</reference>
<dbReference type="Pfam" id="PF03600">
    <property type="entry name" value="CitMHS"/>
    <property type="match status" value="1"/>
</dbReference>
<evidence type="ECO:0000256" key="5">
    <source>
        <dbReference type="ARBA" id="ARBA00022989"/>
    </source>
</evidence>
<dbReference type="GO" id="GO:0006813">
    <property type="term" value="P:potassium ion transport"/>
    <property type="evidence" value="ECO:0007669"/>
    <property type="project" value="InterPro"/>
</dbReference>
<dbReference type="InterPro" id="IPR006037">
    <property type="entry name" value="RCK_C"/>
</dbReference>
<dbReference type="PROSITE" id="PS51202">
    <property type="entry name" value="RCK_C"/>
    <property type="match status" value="2"/>
</dbReference>
<evidence type="ECO:0000256" key="6">
    <source>
        <dbReference type="ARBA" id="ARBA00023136"/>
    </source>
</evidence>
<feature type="transmembrane region" description="Helical" evidence="7">
    <location>
        <begin position="390"/>
        <end position="407"/>
    </location>
</feature>
<protein>
    <submittedName>
        <fullName evidence="10">SLC13 family permease</fullName>
    </submittedName>
</protein>
<evidence type="ECO:0000256" key="2">
    <source>
        <dbReference type="ARBA" id="ARBA00022448"/>
    </source>
</evidence>
<dbReference type="EMBL" id="CP045860">
    <property type="protein sequence ID" value="QGH49623.1"/>
    <property type="molecule type" value="Genomic_DNA"/>
</dbReference>
<dbReference type="Proteomes" id="UP000390336">
    <property type="component" value="Chromosome 2"/>
</dbReference>